<keyword evidence="2 7" id="KW-0812">Transmembrane</keyword>
<dbReference type="OrthoDB" id="165382at2759"/>
<evidence type="ECO:0000313" key="8">
    <source>
        <dbReference type="EMBL" id="OJJ41466.1"/>
    </source>
</evidence>
<dbReference type="EMBL" id="KV878209">
    <property type="protein sequence ID" value="OJJ41466.1"/>
    <property type="molecule type" value="Genomic_DNA"/>
</dbReference>
<feature type="transmembrane region" description="Helical" evidence="7">
    <location>
        <begin position="199"/>
        <end position="219"/>
    </location>
</feature>
<keyword evidence="5 7" id="KW-0472">Membrane</keyword>
<feature type="compositionally biased region" description="Polar residues" evidence="6">
    <location>
        <begin position="522"/>
        <end position="537"/>
    </location>
</feature>
<feature type="transmembrane region" description="Helical" evidence="7">
    <location>
        <begin position="225"/>
        <end position="245"/>
    </location>
</feature>
<feature type="compositionally biased region" description="Polar residues" evidence="6">
    <location>
        <begin position="580"/>
        <end position="592"/>
    </location>
</feature>
<reference evidence="9" key="1">
    <citation type="journal article" date="2017" name="Genome Biol.">
        <title>Comparative genomics reveals high biological diversity and specific adaptations in the industrially and medically important fungal genus Aspergillus.</title>
        <authorList>
            <person name="de Vries R.P."/>
            <person name="Riley R."/>
            <person name="Wiebenga A."/>
            <person name="Aguilar-Osorio G."/>
            <person name="Amillis S."/>
            <person name="Uchima C.A."/>
            <person name="Anderluh G."/>
            <person name="Asadollahi M."/>
            <person name="Askin M."/>
            <person name="Barry K."/>
            <person name="Battaglia E."/>
            <person name="Bayram O."/>
            <person name="Benocci T."/>
            <person name="Braus-Stromeyer S.A."/>
            <person name="Caldana C."/>
            <person name="Canovas D."/>
            <person name="Cerqueira G.C."/>
            <person name="Chen F."/>
            <person name="Chen W."/>
            <person name="Choi C."/>
            <person name="Clum A."/>
            <person name="Dos Santos R.A."/>
            <person name="Damasio A.R."/>
            <person name="Diallinas G."/>
            <person name="Emri T."/>
            <person name="Fekete E."/>
            <person name="Flipphi M."/>
            <person name="Freyberg S."/>
            <person name="Gallo A."/>
            <person name="Gournas C."/>
            <person name="Habgood R."/>
            <person name="Hainaut M."/>
            <person name="Harispe M.L."/>
            <person name="Henrissat B."/>
            <person name="Hilden K.S."/>
            <person name="Hope R."/>
            <person name="Hossain A."/>
            <person name="Karabika E."/>
            <person name="Karaffa L."/>
            <person name="Karanyi Z."/>
            <person name="Krasevec N."/>
            <person name="Kuo A."/>
            <person name="Kusch H."/>
            <person name="LaButti K."/>
            <person name="Lagendijk E.L."/>
            <person name="Lapidus A."/>
            <person name="Levasseur A."/>
            <person name="Lindquist E."/>
            <person name="Lipzen A."/>
            <person name="Logrieco A.F."/>
            <person name="MacCabe A."/>
            <person name="Maekelae M.R."/>
            <person name="Malavazi I."/>
            <person name="Melin P."/>
            <person name="Meyer V."/>
            <person name="Mielnichuk N."/>
            <person name="Miskei M."/>
            <person name="Molnar A.P."/>
            <person name="Mule G."/>
            <person name="Ngan C.Y."/>
            <person name="Orejas M."/>
            <person name="Orosz E."/>
            <person name="Ouedraogo J.P."/>
            <person name="Overkamp K.M."/>
            <person name="Park H.-S."/>
            <person name="Perrone G."/>
            <person name="Piumi F."/>
            <person name="Punt P.J."/>
            <person name="Ram A.F."/>
            <person name="Ramon A."/>
            <person name="Rauscher S."/>
            <person name="Record E."/>
            <person name="Riano-Pachon D.M."/>
            <person name="Robert V."/>
            <person name="Roehrig J."/>
            <person name="Ruller R."/>
            <person name="Salamov A."/>
            <person name="Salih N.S."/>
            <person name="Samson R.A."/>
            <person name="Sandor E."/>
            <person name="Sanguinetti M."/>
            <person name="Schuetze T."/>
            <person name="Sepcic K."/>
            <person name="Shelest E."/>
            <person name="Sherlock G."/>
            <person name="Sophianopoulou V."/>
            <person name="Squina F.M."/>
            <person name="Sun H."/>
            <person name="Susca A."/>
            <person name="Todd R.B."/>
            <person name="Tsang A."/>
            <person name="Unkles S.E."/>
            <person name="van de Wiele N."/>
            <person name="van Rossen-Uffink D."/>
            <person name="Oliveira J.V."/>
            <person name="Vesth T.C."/>
            <person name="Visser J."/>
            <person name="Yu J.-H."/>
            <person name="Zhou M."/>
            <person name="Andersen M.R."/>
            <person name="Archer D.B."/>
            <person name="Baker S.E."/>
            <person name="Benoit I."/>
            <person name="Brakhage A.A."/>
            <person name="Braus G.H."/>
            <person name="Fischer R."/>
            <person name="Frisvad J.C."/>
            <person name="Goldman G.H."/>
            <person name="Houbraken J."/>
            <person name="Oakley B."/>
            <person name="Pocsi I."/>
            <person name="Scazzocchio C."/>
            <person name="Seiboth B."/>
            <person name="vanKuyk P.A."/>
            <person name="Wortman J."/>
            <person name="Dyer P.S."/>
            <person name="Grigoriev I.V."/>
        </authorList>
    </citation>
    <scope>NUCLEOTIDE SEQUENCE [LARGE SCALE GENOMIC DNA]</scope>
    <source>
        <strain evidence="9">DTO 134E9</strain>
    </source>
</reference>
<dbReference type="AlphaFoldDB" id="A0A1L9S2U0"/>
<feature type="region of interest" description="Disordered" evidence="6">
    <location>
        <begin position="777"/>
        <end position="810"/>
    </location>
</feature>
<proteinExistence type="predicted"/>
<accession>A0A1L9S2U0</accession>
<sequence length="810" mass="88479">MDNYQEPMAAGLLTALASSLLPTPTSTPYSYPSHAPFPSSTSDLGHNNGGHGGKMREWSSLIGIITALVGNVLISLALNIQRYAHIRIAREYEHDKLLREADWKRTHSERSTAGSYGAVAGHGYVDDETRRGRDTGRYMDESPERPRHEESRDHPRQSNDARGEEHDQLRQSFSSDQTAQPGDKELQHGHRKSYLRSPYWWVGIILMCIGETGNFMAYGFAPASIVSPLGVVALISNCIVAPCMLKEKFRKRDFWGVLVSIAGAVVVVLSANSSEGKIGPHEIWSMITQWEFELYLGLTAGLIVTLMCMSSKYGPRTILIDVGLVALFGGYTALSTKGVSSLLSFKLWHIITFPITYLLVFVLVFSALMQIRYINRALQRFDSTQVIPTQFVLFTLSVIIGSAVLYRDFENYTPSHASKFVGGCLLTFLGVYFITSGRVSADDESSYSADDEEEAIGLLSGERYHDHVDVSPPGHQFKTHQPAQKVIESQDDPESPSGSLFSHGIEDVDDGQVTPRGVLSAAPSSPVGSLTAESLTAPSPEHASPMPPNSLITNPWAESYEQFAVATRPPAQISRPVTPPAQSNHANDSTVQLRFPPAPGADDPSPSGGDNAQPNGLIRTIPETPPPRRLANPLSARFSPGPFLPTLSAGFSAVVAESLRRGEGSPAKERKARRRMSRTKQLSTTILDGFLRDRTGDSRPGEPNQNENHNSPFTLTTSRLQSAVDLPSGPATTVGHSTPVLTRESSQPESSDRDVTSITRLRSLSDSWSGGLAWLGGNLRKQHKPERTEAGVGHVEELDEDEDEGRRHGR</sequence>
<feature type="transmembrane region" description="Helical" evidence="7">
    <location>
        <begin position="386"/>
        <end position="405"/>
    </location>
</feature>
<feature type="region of interest" description="Disordered" evidence="6">
    <location>
        <begin position="658"/>
        <end position="758"/>
    </location>
</feature>
<evidence type="ECO:0000256" key="7">
    <source>
        <dbReference type="SAM" id="Phobius"/>
    </source>
</evidence>
<feature type="region of interest" description="Disordered" evidence="6">
    <location>
        <begin position="106"/>
        <end position="189"/>
    </location>
</feature>
<evidence type="ECO:0000256" key="3">
    <source>
        <dbReference type="ARBA" id="ARBA00022824"/>
    </source>
</evidence>
<feature type="compositionally biased region" description="Polar residues" evidence="6">
    <location>
        <begin position="170"/>
        <end position="180"/>
    </location>
</feature>
<dbReference type="VEuPathDB" id="FungiDB:ASPWEDRAFT_23553"/>
<evidence type="ECO:0000256" key="2">
    <source>
        <dbReference type="ARBA" id="ARBA00022692"/>
    </source>
</evidence>
<evidence type="ECO:0000313" key="9">
    <source>
        <dbReference type="Proteomes" id="UP000184383"/>
    </source>
</evidence>
<dbReference type="Proteomes" id="UP000184383">
    <property type="component" value="Unassembled WGS sequence"/>
</dbReference>
<dbReference type="PANTHER" id="PTHR12570:SF65">
    <property type="entry name" value="MAGNESIUM TRANSPORTER NIPA9-RELATED"/>
    <property type="match status" value="1"/>
</dbReference>
<protein>
    <recommendedName>
        <fullName evidence="10">DUF803-domain-containing protein</fullName>
    </recommendedName>
</protein>
<feature type="transmembrane region" description="Helical" evidence="7">
    <location>
        <begin position="254"/>
        <end position="272"/>
    </location>
</feature>
<keyword evidence="3" id="KW-0256">Endoplasmic reticulum</keyword>
<feature type="transmembrane region" description="Helical" evidence="7">
    <location>
        <begin position="347"/>
        <end position="374"/>
    </location>
</feature>
<feature type="transmembrane region" description="Helical" evidence="7">
    <location>
        <begin position="292"/>
        <end position="311"/>
    </location>
</feature>
<dbReference type="Pfam" id="PF05653">
    <property type="entry name" value="Mg_trans_NIPA"/>
    <property type="match status" value="1"/>
</dbReference>
<dbReference type="InterPro" id="IPR037185">
    <property type="entry name" value="EmrE-like"/>
</dbReference>
<organism evidence="8 9">
    <name type="scientific">Aspergillus wentii DTO 134E9</name>
    <dbReference type="NCBI Taxonomy" id="1073089"/>
    <lineage>
        <taxon>Eukaryota</taxon>
        <taxon>Fungi</taxon>
        <taxon>Dikarya</taxon>
        <taxon>Ascomycota</taxon>
        <taxon>Pezizomycotina</taxon>
        <taxon>Eurotiomycetes</taxon>
        <taxon>Eurotiomycetidae</taxon>
        <taxon>Eurotiales</taxon>
        <taxon>Aspergillaceae</taxon>
        <taxon>Aspergillus</taxon>
        <taxon>Aspergillus subgen. Cremei</taxon>
    </lineage>
</organism>
<evidence type="ECO:0000256" key="4">
    <source>
        <dbReference type="ARBA" id="ARBA00022989"/>
    </source>
</evidence>
<name>A0A1L9S2U0_ASPWE</name>
<feature type="compositionally biased region" description="Basic and acidic residues" evidence="6">
    <location>
        <begin position="658"/>
        <end position="669"/>
    </location>
</feature>
<feature type="compositionally biased region" description="Basic and acidic residues" evidence="6">
    <location>
        <begin position="690"/>
        <end position="700"/>
    </location>
</feature>
<feature type="compositionally biased region" description="Basic and acidic residues" evidence="6">
    <location>
        <begin position="124"/>
        <end position="169"/>
    </location>
</feature>
<feature type="region of interest" description="Disordered" evidence="6">
    <location>
        <begin position="483"/>
        <end position="553"/>
    </location>
</feature>
<dbReference type="GO" id="GO:0015095">
    <property type="term" value="F:magnesium ion transmembrane transporter activity"/>
    <property type="evidence" value="ECO:0007669"/>
    <property type="project" value="InterPro"/>
</dbReference>
<keyword evidence="4 7" id="KW-1133">Transmembrane helix</keyword>
<feature type="compositionally biased region" description="Low complexity" evidence="6">
    <location>
        <begin position="600"/>
        <end position="610"/>
    </location>
</feature>
<evidence type="ECO:0000256" key="1">
    <source>
        <dbReference type="ARBA" id="ARBA00004477"/>
    </source>
</evidence>
<dbReference type="GO" id="GO:0016020">
    <property type="term" value="C:membrane"/>
    <property type="evidence" value="ECO:0007669"/>
    <property type="project" value="UniProtKB-SubCell"/>
</dbReference>
<feature type="transmembrane region" description="Helical" evidence="7">
    <location>
        <begin position="58"/>
        <end position="80"/>
    </location>
</feature>
<dbReference type="RefSeq" id="XP_040695142.1">
    <property type="nucleotide sequence ID" value="XM_040832499.1"/>
</dbReference>
<evidence type="ECO:0000256" key="5">
    <source>
        <dbReference type="ARBA" id="ARBA00023136"/>
    </source>
</evidence>
<gene>
    <name evidence="8" type="ORF">ASPWEDRAFT_23553</name>
</gene>
<evidence type="ECO:0008006" key="10">
    <source>
        <dbReference type="Google" id="ProtNLM"/>
    </source>
</evidence>
<dbReference type="SUPFAM" id="SSF103481">
    <property type="entry name" value="Multidrug resistance efflux transporter EmrE"/>
    <property type="match status" value="1"/>
</dbReference>
<feature type="transmembrane region" description="Helical" evidence="7">
    <location>
        <begin position="318"/>
        <end position="335"/>
    </location>
</feature>
<feature type="region of interest" description="Disordered" evidence="6">
    <location>
        <begin position="571"/>
        <end position="637"/>
    </location>
</feature>
<feature type="compositionally biased region" description="Polar residues" evidence="6">
    <location>
        <begin position="703"/>
        <end position="721"/>
    </location>
</feature>
<dbReference type="InterPro" id="IPR008521">
    <property type="entry name" value="Mg_trans_NIPA"/>
</dbReference>
<dbReference type="PANTHER" id="PTHR12570">
    <property type="match status" value="1"/>
</dbReference>
<dbReference type="GeneID" id="63748347"/>
<keyword evidence="9" id="KW-1185">Reference proteome</keyword>
<feature type="compositionally biased region" description="Polar residues" evidence="6">
    <location>
        <begin position="730"/>
        <end position="749"/>
    </location>
</feature>
<evidence type="ECO:0000256" key="6">
    <source>
        <dbReference type="SAM" id="MobiDB-lite"/>
    </source>
</evidence>
<comment type="subcellular location">
    <subcellularLocation>
        <location evidence="1">Endoplasmic reticulum membrane</location>
        <topology evidence="1">Multi-pass membrane protein</topology>
    </subcellularLocation>
</comment>